<evidence type="ECO:0000256" key="1">
    <source>
        <dbReference type="SAM" id="MobiDB-lite"/>
    </source>
</evidence>
<dbReference type="Proteomes" id="UP000659767">
    <property type="component" value="Unassembled WGS sequence"/>
</dbReference>
<evidence type="ECO:0000313" key="3">
    <source>
        <dbReference type="Proteomes" id="UP000659767"/>
    </source>
</evidence>
<protein>
    <submittedName>
        <fullName evidence="2">Uncharacterized protein</fullName>
    </submittedName>
</protein>
<evidence type="ECO:0000313" key="2">
    <source>
        <dbReference type="EMBL" id="GGS39266.1"/>
    </source>
</evidence>
<sequence>MNQATAPGFTAGSYTVGSDREGSGYAASYQSFPARQKRCCSSLRRPSLASPLARAKMPGK</sequence>
<gene>
    <name evidence="2" type="ORF">GCM10010253_11210</name>
</gene>
<reference evidence="3" key="1">
    <citation type="journal article" date="2019" name="Int. J. Syst. Evol. Microbiol.">
        <title>The Global Catalogue of Microorganisms (GCM) 10K type strain sequencing project: providing services to taxonomists for standard genome sequencing and annotation.</title>
        <authorList>
            <consortium name="The Broad Institute Genomics Platform"/>
            <consortium name="The Broad Institute Genome Sequencing Center for Infectious Disease"/>
            <person name="Wu L."/>
            <person name="Ma J."/>
        </authorList>
    </citation>
    <scope>NUCLEOTIDE SEQUENCE [LARGE SCALE GENOMIC DNA]</scope>
    <source>
        <strain evidence="3">JCM 4350</strain>
    </source>
</reference>
<accession>A0ABQ2SSR9</accession>
<feature type="region of interest" description="Disordered" evidence="1">
    <location>
        <begin position="1"/>
        <end position="20"/>
    </location>
</feature>
<organism evidence="2 3">
    <name type="scientific">Streptomyces badius</name>
    <dbReference type="NCBI Taxonomy" id="1941"/>
    <lineage>
        <taxon>Bacteria</taxon>
        <taxon>Bacillati</taxon>
        <taxon>Actinomycetota</taxon>
        <taxon>Actinomycetes</taxon>
        <taxon>Kitasatosporales</taxon>
        <taxon>Streptomycetaceae</taxon>
        <taxon>Streptomyces</taxon>
    </lineage>
</organism>
<comment type="caution">
    <text evidence="2">The sequence shown here is derived from an EMBL/GenBank/DDBJ whole genome shotgun (WGS) entry which is preliminary data.</text>
</comment>
<proteinExistence type="predicted"/>
<name>A0ABQ2SSR9_STRBA</name>
<keyword evidence="3" id="KW-1185">Reference proteome</keyword>
<dbReference type="EMBL" id="BMSZ01000002">
    <property type="protein sequence ID" value="GGS39266.1"/>
    <property type="molecule type" value="Genomic_DNA"/>
</dbReference>